<organism evidence="3 4">
    <name type="scientific">Homoserinimonas hongtaonis</name>
    <dbReference type="NCBI Taxonomy" id="2079791"/>
    <lineage>
        <taxon>Bacteria</taxon>
        <taxon>Bacillati</taxon>
        <taxon>Actinomycetota</taxon>
        <taxon>Actinomycetes</taxon>
        <taxon>Micrococcales</taxon>
        <taxon>Microbacteriaceae</taxon>
        <taxon>Homoserinimonas</taxon>
    </lineage>
</organism>
<keyword evidence="4" id="KW-1185">Reference proteome</keyword>
<sequence>MTLDSVLDVLAAICLVAAGLLSVAAGVGLIRFPDVLSRMHAATKPQVLGLMLIVAAIALSERSITTLLMLIPVVLFQMLTAPISAHMIGRAGYRAGNIDEDYLLVDELDDAIERAQEGAEAREVVEQVAPQGPRD</sequence>
<protein>
    <submittedName>
        <fullName evidence="3">Na+/H+ antiporter subunit G</fullName>
    </submittedName>
</protein>
<evidence type="ECO:0000313" key="3">
    <source>
        <dbReference type="EMBL" id="PWB96113.1"/>
    </source>
</evidence>
<name>A0A2U1SX40_9MICO</name>
<dbReference type="PANTHER" id="PTHR34703">
    <property type="entry name" value="ANTIPORTER SUBUNIT MNHG2-RELATED"/>
    <property type="match status" value="1"/>
</dbReference>
<gene>
    <name evidence="3" type="ORF">DF220_12075</name>
</gene>
<dbReference type="InterPro" id="IPR005133">
    <property type="entry name" value="PhaG_MnhG_YufB"/>
</dbReference>
<keyword evidence="2" id="KW-0812">Transmembrane</keyword>
<dbReference type="RefSeq" id="WP_108515512.1">
    <property type="nucleotide sequence ID" value="NZ_CP026951.1"/>
</dbReference>
<evidence type="ECO:0000313" key="4">
    <source>
        <dbReference type="Proteomes" id="UP000244978"/>
    </source>
</evidence>
<keyword evidence="2" id="KW-0472">Membrane</keyword>
<feature type="transmembrane region" description="Helical" evidence="2">
    <location>
        <begin position="42"/>
        <end position="60"/>
    </location>
</feature>
<proteinExistence type="inferred from homology"/>
<feature type="transmembrane region" description="Helical" evidence="2">
    <location>
        <begin position="6"/>
        <end position="30"/>
    </location>
</feature>
<feature type="transmembrane region" description="Helical" evidence="2">
    <location>
        <begin position="66"/>
        <end position="85"/>
    </location>
</feature>
<comment type="caution">
    <text evidence="3">The sequence shown here is derived from an EMBL/GenBank/DDBJ whole genome shotgun (WGS) entry which is preliminary data.</text>
</comment>
<evidence type="ECO:0000256" key="1">
    <source>
        <dbReference type="ARBA" id="ARBA00008404"/>
    </source>
</evidence>
<dbReference type="Proteomes" id="UP000244978">
    <property type="component" value="Unassembled WGS sequence"/>
</dbReference>
<dbReference type="PANTHER" id="PTHR34703:SF1">
    <property type="entry name" value="ANTIPORTER SUBUNIT MNHG2-RELATED"/>
    <property type="match status" value="1"/>
</dbReference>
<comment type="similarity">
    <text evidence="1">Belongs to the CPA3 antiporters (TC 2.A.63) subunit G family.</text>
</comment>
<dbReference type="Pfam" id="PF03334">
    <property type="entry name" value="PhaG_MnhG_YufB"/>
    <property type="match status" value="1"/>
</dbReference>
<dbReference type="GO" id="GO:0015385">
    <property type="term" value="F:sodium:proton antiporter activity"/>
    <property type="evidence" value="ECO:0007669"/>
    <property type="project" value="TreeGrafter"/>
</dbReference>
<keyword evidence="2" id="KW-1133">Transmembrane helix</keyword>
<dbReference type="EMBL" id="QEEX01000002">
    <property type="protein sequence ID" value="PWB96113.1"/>
    <property type="molecule type" value="Genomic_DNA"/>
</dbReference>
<reference evidence="4" key="1">
    <citation type="submission" date="2018-04" db="EMBL/GenBank/DDBJ databases">
        <authorList>
            <person name="Liu S."/>
            <person name="Wang Z."/>
            <person name="Li J."/>
        </authorList>
    </citation>
    <scope>NUCLEOTIDE SEQUENCE [LARGE SCALE GENOMIC DNA]</scope>
    <source>
        <strain evidence="4">S1194</strain>
    </source>
</reference>
<dbReference type="NCBIfam" id="NF009314">
    <property type="entry name" value="PRK12674.1-2"/>
    <property type="match status" value="1"/>
</dbReference>
<dbReference type="NCBIfam" id="TIGR01300">
    <property type="entry name" value="CPA3_mnhG_phaG"/>
    <property type="match status" value="1"/>
</dbReference>
<evidence type="ECO:0000256" key="2">
    <source>
        <dbReference type="SAM" id="Phobius"/>
    </source>
</evidence>
<dbReference type="AlphaFoldDB" id="A0A2U1SX40"/>
<accession>A0A2U1SX40</accession>
<dbReference type="OrthoDB" id="3214257at2"/>
<dbReference type="KEGG" id="salc:C2138_03310"/>